<evidence type="ECO:0000256" key="3">
    <source>
        <dbReference type="ARBA" id="ARBA00022448"/>
    </source>
</evidence>
<evidence type="ECO:0000256" key="2">
    <source>
        <dbReference type="ARBA" id="ARBA00008066"/>
    </source>
</evidence>
<feature type="transmembrane region" description="Helical" evidence="9">
    <location>
        <begin position="184"/>
        <end position="201"/>
    </location>
</feature>
<gene>
    <name evidence="11" type="ORF">BC938DRAFT_475266</name>
</gene>
<evidence type="ECO:0000259" key="10">
    <source>
        <dbReference type="Pfam" id="PF01490"/>
    </source>
</evidence>
<evidence type="ECO:0000256" key="8">
    <source>
        <dbReference type="SAM" id="MobiDB-lite"/>
    </source>
</evidence>
<evidence type="ECO:0000256" key="5">
    <source>
        <dbReference type="ARBA" id="ARBA00022970"/>
    </source>
</evidence>
<feature type="domain" description="Amino acid transporter transmembrane" evidence="10">
    <location>
        <begin position="71"/>
        <end position="322"/>
    </location>
</feature>
<keyword evidence="3" id="KW-0813">Transport</keyword>
<comment type="caution">
    <text evidence="11">The sequence shown here is derived from an EMBL/GenBank/DDBJ whole genome shotgun (WGS) entry which is preliminary data.</text>
</comment>
<keyword evidence="6 9" id="KW-1133">Transmembrane helix</keyword>
<keyword evidence="4 9" id="KW-0812">Transmembrane</keyword>
<dbReference type="PANTHER" id="PTHR22950:SF692">
    <property type="entry name" value="TRANSMEMBRANE AMINO ACID TRANSPORTER FAMILY PROTEIN"/>
    <property type="match status" value="1"/>
</dbReference>
<dbReference type="PANTHER" id="PTHR22950">
    <property type="entry name" value="AMINO ACID TRANSPORTER"/>
    <property type="match status" value="1"/>
</dbReference>
<dbReference type="AlphaFoldDB" id="A0A433QRT9"/>
<comment type="similarity">
    <text evidence="2">Belongs to the amino acid/polyamine transporter 2 family.</text>
</comment>
<sequence>MRKKHAPFTNLTCQIPPSTAKYDDDDDDDDLGSPTFPRSPLLKPLVPALSIAEAAEDDKNDRHSIKSSHVKSTFMQSIFNSVNILIGIGIVALPYGFRCAGWVVALSVFVFCCGLTNYTAKLLAKCMDADPSAQTYGDIGAAAFGNQARVAVRILFLTDLLTASVALVILFSDTVKSLFPDLDMVTIHLGAFLILTPMVFLPIRNLSYASLISIISAASLVVVIIYDGLSKSEKPGSLRDPMETDIFPSDWKTVPLSFGLIMSSFAGHAVFPTVYKDMADPKQFNSVVNYTYAITFVVYLLMSASGYTMFGITTMQEVCLACIIEKTTCTQIAILTPFPIAPSHLRITSSDHTKPRQRPRFRPLPEQARRLAHRRQPHRQICSHPQPDQPYLGDWPAQLGQPRGLVQLWPRKAHRGTRLGQVRHQRVYHHHRDYIPRLR</sequence>
<evidence type="ECO:0000313" key="11">
    <source>
        <dbReference type="EMBL" id="RUS32490.1"/>
    </source>
</evidence>
<dbReference type="Proteomes" id="UP000274822">
    <property type="component" value="Unassembled WGS sequence"/>
</dbReference>
<evidence type="ECO:0000256" key="7">
    <source>
        <dbReference type="ARBA" id="ARBA00023136"/>
    </source>
</evidence>
<organism evidence="11 12">
    <name type="scientific">Jimgerdemannia flammicorona</name>
    <dbReference type="NCBI Taxonomy" id="994334"/>
    <lineage>
        <taxon>Eukaryota</taxon>
        <taxon>Fungi</taxon>
        <taxon>Fungi incertae sedis</taxon>
        <taxon>Mucoromycota</taxon>
        <taxon>Mucoromycotina</taxon>
        <taxon>Endogonomycetes</taxon>
        <taxon>Endogonales</taxon>
        <taxon>Endogonaceae</taxon>
        <taxon>Jimgerdemannia</taxon>
    </lineage>
</organism>
<evidence type="ECO:0000256" key="4">
    <source>
        <dbReference type="ARBA" id="ARBA00022692"/>
    </source>
</evidence>
<protein>
    <submittedName>
        <fullName evidence="11">Transmembrane amino acid transporter protein-domain-containing protein</fullName>
    </submittedName>
</protein>
<dbReference type="Pfam" id="PF01490">
    <property type="entry name" value="Aa_trans"/>
    <property type="match status" value="1"/>
</dbReference>
<keyword evidence="12" id="KW-1185">Reference proteome</keyword>
<dbReference type="EMBL" id="RBNJ01002023">
    <property type="protein sequence ID" value="RUS32490.1"/>
    <property type="molecule type" value="Genomic_DNA"/>
</dbReference>
<proteinExistence type="inferred from homology"/>
<evidence type="ECO:0000256" key="1">
    <source>
        <dbReference type="ARBA" id="ARBA00004141"/>
    </source>
</evidence>
<evidence type="ECO:0000313" key="12">
    <source>
        <dbReference type="Proteomes" id="UP000274822"/>
    </source>
</evidence>
<name>A0A433QRT9_9FUNG</name>
<dbReference type="InterPro" id="IPR013057">
    <property type="entry name" value="AA_transpt_TM"/>
</dbReference>
<comment type="subcellular location">
    <subcellularLocation>
        <location evidence="1">Membrane</location>
        <topology evidence="1">Multi-pass membrane protein</topology>
    </subcellularLocation>
</comment>
<feature type="transmembrane region" description="Helical" evidence="9">
    <location>
        <begin position="256"/>
        <end position="275"/>
    </location>
</feature>
<feature type="transmembrane region" description="Helical" evidence="9">
    <location>
        <begin position="208"/>
        <end position="226"/>
    </location>
</feature>
<keyword evidence="5" id="KW-0029">Amino-acid transport</keyword>
<keyword evidence="7 9" id="KW-0472">Membrane</keyword>
<dbReference type="GO" id="GO:0015179">
    <property type="term" value="F:L-amino acid transmembrane transporter activity"/>
    <property type="evidence" value="ECO:0007669"/>
    <property type="project" value="TreeGrafter"/>
</dbReference>
<feature type="transmembrane region" description="Helical" evidence="9">
    <location>
        <begin position="78"/>
        <end position="96"/>
    </location>
</feature>
<feature type="transmembrane region" description="Helical" evidence="9">
    <location>
        <begin position="154"/>
        <end position="172"/>
    </location>
</feature>
<feature type="region of interest" description="Disordered" evidence="8">
    <location>
        <begin position="1"/>
        <end position="41"/>
    </location>
</feature>
<feature type="transmembrane region" description="Helical" evidence="9">
    <location>
        <begin position="102"/>
        <end position="120"/>
    </location>
</feature>
<accession>A0A433QRT9</accession>
<feature type="transmembrane region" description="Helical" evidence="9">
    <location>
        <begin position="287"/>
        <end position="310"/>
    </location>
</feature>
<reference evidence="11 12" key="1">
    <citation type="journal article" date="2018" name="New Phytol.">
        <title>Phylogenomics of Endogonaceae and evolution of mycorrhizas within Mucoromycota.</title>
        <authorList>
            <person name="Chang Y."/>
            <person name="Desiro A."/>
            <person name="Na H."/>
            <person name="Sandor L."/>
            <person name="Lipzen A."/>
            <person name="Clum A."/>
            <person name="Barry K."/>
            <person name="Grigoriev I.V."/>
            <person name="Martin F.M."/>
            <person name="Stajich J.E."/>
            <person name="Smith M.E."/>
            <person name="Bonito G."/>
            <person name="Spatafora J.W."/>
        </authorList>
    </citation>
    <scope>NUCLEOTIDE SEQUENCE [LARGE SCALE GENOMIC DNA]</scope>
    <source>
        <strain evidence="11 12">AD002</strain>
    </source>
</reference>
<dbReference type="GO" id="GO:0005774">
    <property type="term" value="C:vacuolar membrane"/>
    <property type="evidence" value="ECO:0007669"/>
    <property type="project" value="TreeGrafter"/>
</dbReference>
<evidence type="ECO:0000256" key="9">
    <source>
        <dbReference type="SAM" id="Phobius"/>
    </source>
</evidence>
<evidence type="ECO:0000256" key="6">
    <source>
        <dbReference type="ARBA" id="ARBA00022989"/>
    </source>
</evidence>